<accession>A0A1I1H6R3</accession>
<dbReference type="AlphaFoldDB" id="A0A1I1H6R3"/>
<keyword evidence="1" id="KW-1133">Transmembrane helix</keyword>
<protein>
    <submittedName>
        <fullName evidence="2">Uncharacterized protein</fullName>
    </submittedName>
</protein>
<sequence>MEFDEIQKIWDSQTHEPLWSINETALHKRILVKKEKVSHIANFSELLLLVVNIGAGSLTLGLNYFKPPTNLSLYLMSAWMLGTALYVLVSRIRRLKSSDTFDRSLLGELKQAMSMATYQVRLSQLMRWNIVPIGFLSLLGFWESGQSIWLSLGLLIFFGMTYFAGGWEHRIYQAKKRELEALLTKLEQK</sequence>
<dbReference type="RefSeq" id="WP_093822974.1">
    <property type="nucleotide sequence ID" value="NZ_FOLQ01000001.1"/>
</dbReference>
<dbReference type="EMBL" id="FOLQ01000001">
    <property type="protein sequence ID" value="SFC19262.1"/>
    <property type="molecule type" value="Genomic_DNA"/>
</dbReference>
<keyword evidence="1" id="KW-0812">Transmembrane</keyword>
<feature type="transmembrane region" description="Helical" evidence="1">
    <location>
        <begin position="46"/>
        <end position="65"/>
    </location>
</feature>
<name>A0A1I1H6R3_9BACT</name>
<keyword evidence="3" id="KW-1185">Reference proteome</keyword>
<evidence type="ECO:0000313" key="2">
    <source>
        <dbReference type="EMBL" id="SFC19262.1"/>
    </source>
</evidence>
<proteinExistence type="predicted"/>
<dbReference type="OrthoDB" id="979241at2"/>
<organism evidence="2 3">
    <name type="scientific">Spirosoma endophyticum</name>
    <dbReference type="NCBI Taxonomy" id="662367"/>
    <lineage>
        <taxon>Bacteria</taxon>
        <taxon>Pseudomonadati</taxon>
        <taxon>Bacteroidota</taxon>
        <taxon>Cytophagia</taxon>
        <taxon>Cytophagales</taxon>
        <taxon>Cytophagaceae</taxon>
        <taxon>Spirosoma</taxon>
    </lineage>
</organism>
<feature type="transmembrane region" description="Helical" evidence="1">
    <location>
        <begin position="148"/>
        <end position="167"/>
    </location>
</feature>
<keyword evidence="1" id="KW-0472">Membrane</keyword>
<reference evidence="2 3" key="1">
    <citation type="submission" date="2016-10" db="EMBL/GenBank/DDBJ databases">
        <authorList>
            <person name="de Groot N.N."/>
        </authorList>
    </citation>
    <scope>NUCLEOTIDE SEQUENCE [LARGE SCALE GENOMIC DNA]</scope>
    <source>
        <strain evidence="2 3">DSM 26130</strain>
    </source>
</reference>
<dbReference type="STRING" id="662367.SAMN05216167_101631"/>
<evidence type="ECO:0000313" key="3">
    <source>
        <dbReference type="Proteomes" id="UP000198598"/>
    </source>
</evidence>
<dbReference type="Proteomes" id="UP000198598">
    <property type="component" value="Unassembled WGS sequence"/>
</dbReference>
<feature type="transmembrane region" description="Helical" evidence="1">
    <location>
        <begin position="71"/>
        <end position="89"/>
    </location>
</feature>
<gene>
    <name evidence="2" type="ORF">SAMN05216167_101631</name>
</gene>
<evidence type="ECO:0000256" key="1">
    <source>
        <dbReference type="SAM" id="Phobius"/>
    </source>
</evidence>
<feature type="transmembrane region" description="Helical" evidence="1">
    <location>
        <begin position="125"/>
        <end position="142"/>
    </location>
</feature>